<dbReference type="EMBL" id="GG739111">
    <property type="protein sequence ID" value="EFC35612.1"/>
    <property type="molecule type" value="Genomic_DNA"/>
</dbReference>
<dbReference type="AlphaFoldDB" id="D2W5N9"/>
<protein>
    <submittedName>
        <fullName evidence="2">Predicted protein</fullName>
    </submittedName>
</protein>
<dbReference type="RefSeq" id="XP_002668356.1">
    <property type="nucleotide sequence ID" value="XM_002668310.1"/>
</dbReference>
<evidence type="ECO:0000313" key="3">
    <source>
        <dbReference type="Proteomes" id="UP000006671"/>
    </source>
</evidence>
<name>D2W5N9_NAEGR</name>
<keyword evidence="3" id="KW-1185">Reference proteome</keyword>
<evidence type="ECO:0000313" key="2">
    <source>
        <dbReference type="EMBL" id="EFC35612.1"/>
    </source>
</evidence>
<organism evidence="3">
    <name type="scientific">Naegleria gruberi</name>
    <name type="common">Amoeba</name>
    <dbReference type="NCBI Taxonomy" id="5762"/>
    <lineage>
        <taxon>Eukaryota</taxon>
        <taxon>Discoba</taxon>
        <taxon>Heterolobosea</taxon>
        <taxon>Tetramitia</taxon>
        <taxon>Eutetramitia</taxon>
        <taxon>Vahlkampfiidae</taxon>
        <taxon>Naegleria</taxon>
    </lineage>
</organism>
<evidence type="ECO:0000256" key="1">
    <source>
        <dbReference type="SAM" id="MobiDB-lite"/>
    </source>
</evidence>
<dbReference type="GeneID" id="8860309"/>
<sequence>MSSVSATCRMNDYSHRFSPKINDNVILSSGEECCLKLDVDDIMQSWELLLKVAREETQYSNAKPPTIQIVEIKDERSLEGSMNNMLCDQTFSTNLTASYNLDSNNGQPLADTNPVGERAKYKKIGKKRKSSSCSISSSNSTTSSCYISNQEHLTRRRKYKKRKNAAPSNPAQSMMEFHFPVWTFHVE</sequence>
<feature type="region of interest" description="Disordered" evidence="1">
    <location>
        <begin position="130"/>
        <end position="171"/>
    </location>
</feature>
<dbReference type="VEuPathDB" id="AmoebaDB:NAEGRDRAFT_76730"/>
<feature type="compositionally biased region" description="Low complexity" evidence="1">
    <location>
        <begin position="131"/>
        <end position="149"/>
    </location>
</feature>
<proteinExistence type="predicted"/>
<dbReference type="KEGG" id="ngr:NAEGRDRAFT_76730"/>
<feature type="compositionally biased region" description="Basic residues" evidence="1">
    <location>
        <begin position="154"/>
        <end position="164"/>
    </location>
</feature>
<reference evidence="2 3" key="1">
    <citation type="journal article" date="2010" name="Cell">
        <title>The genome of Naegleria gruberi illuminates early eukaryotic versatility.</title>
        <authorList>
            <person name="Fritz-Laylin L.K."/>
            <person name="Prochnik S.E."/>
            <person name="Ginger M.L."/>
            <person name="Dacks J.B."/>
            <person name="Carpenter M.L."/>
            <person name="Field M.C."/>
            <person name="Kuo A."/>
            <person name="Paredez A."/>
            <person name="Chapman J."/>
            <person name="Pham J."/>
            <person name="Shu S."/>
            <person name="Neupane R."/>
            <person name="Cipriano M."/>
            <person name="Mancuso J."/>
            <person name="Tu H."/>
            <person name="Salamov A."/>
            <person name="Lindquist E."/>
            <person name="Shapiro H."/>
            <person name="Lucas S."/>
            <person name="Grigoriev I.V."/>
            <person name="Cande W.Z."/>
            <person name="Fulton C."/>
            <person name="Rokhsar D.S."/>
            <person name="Dawson S.C."/>
        </authorList>
    </citation>
    <scope>NUCLEOTIDE SEQUENCE [LARGE SCALE GENOMIC DNA]</scope>
    <source>
        <strain evidence="2 3">NEG-M</strain>
    </source>
</reference>
<accession>D2W5N9</accession>
<dbReference type="InParanoid" id="D2W5N9"/>
<dbReference type="Proteomes" id="UP000006671">
    <property type="component" value="Unassembled WGS sequence"/>
</dbReference>
<gene>
    <name evidence="2" type="ORF">NAEGRDRAFT_76730</name>
</gene>